<dbReference type="SUPFAM" id="SSF54675">
    <property type="entry name" value="Nicotinate/Quinolinate PRTase N-terminal domain-like"/>
    <property type="match status" value="1"/>
</dbReference>
<dbReference type="GO" id="GO:0004516">
    <property type="term" value="F:nicotinate phosphoribosyltransferase activity"/>
    <property type="evidence" value="ECO:0007669"/>
    <property type="project" value="UniProtKB-UniRule"/>
</dbReference>
<dbReference type="PANTHER" id="PTHR11098">
    <property type="entry name" value="NICOTINATE PHOSPHORIBOSYLTRANSFERASE"/>
    <property type="match status" value="1"/>
</dbReference>
<dbReference type="Pfam" id="PF17956">
    <property type="entry name" value="NAPRTase_C"/>
    <property type="match status" value="1"/>
</dbReference>
<feature type="domain" description="Nicotinate/nicotinamide phosphoribosyltransferase" evidence="10">
    <location>
        <begin position="169"/>
        <end position="349"/>
    </location>
</feature>
<dbReference type="SUPFAM" id="SSF51690">
    <property type="entry name" value="Nicotinate/Quinolinate PRTase C-terminal domain-like"/>
    <property type="match status" value="1"/>
</dbReference>
<evidence type="ECO:0000256" key="8">
    <source>
        <dbReference type="ARBA" id="ARBA00048668"/>
    </source>
</evidence>
<comment type="catalytic activity">
    <reaction evidence="8 9">
        <text>5-phospho-alpha-D-ribose 1-diphosphate + nicotinate + ATP + H2O = nicotinate beta-D-ribonucleotide + ADP + phosphate + diphosphate</text>
        <dbReference type="Rhea" id="RHEA:36163"/>
        <dbReference type="ChEBI" id="CHEBI:15377"/>
        <dbReference type="ChEBI" id="CHEBI:30616"/>
        <dbReference type="ChEBI" id="CHEBI:32544"/>
        <dbReference type="ChEBI" id="CHEBI:33019"/>
        <dbReference type="ChEBI" id="CHEBI:43474"/>
        <dbReference type="ChEBI" id="CHEBI:57502"/>
        <dbReference type="ChEBI" id="CHEBI:58017"/>
        <dbReference type="ChEBI" id="CHEBI:456216"/>
        <dbReference type="EC" id="6.3.4.21"/>
    </reaction>
</comment>
<dbReference type="Proteomes" id="UP000003688">
    <property type="component" value="Unassembled WGS sequence"/>
</dbReference>
<dbReference type="OrthoDB" id="9770610at2"/>
<dbReference type="GO" id="GO:0034355">
    <property type="term" value="P:NAD+ biosynthetic process via the salvage pathway"/>
    <property type="evidence" value="ECO:0007669"/>
    <property type="project" value="UniProtKB-ARBA"/>
</dbReference>
<keyword evidence="13" id="KW-0328">Glycosyltransferase</keyword>
<accession>B9XDY3</accession>
<keyword evidence="5 9" id="KW-0436">Ligase</keyword>
<feature type="domain" description="Nicotinate phosphoribosyltransferase C-terminal" evidence="12">
    <location>
        <begin position="376"/>
        <end position="481"/>
    </location>
</feature>
<dbReference type="Pfam" id="PF04095">
    <property type="entry name" value="NAPRTase"/>
    <property type="match status" value="1"/>
</dbReference>
<dbReference type="InterPro" id="IPR006405">
    <property type="entry name" value="Nic_PRibTrfase_pncB"/>
</dbReference>
<dbReference type="InterPro" id="IPR007229">
    <property type="entry name" value="Nic_PRibTrfase-Fam"/>
</dbReference>
<evidence type="ECO:0000256" key="5">
    <source>
        <dbReference type="ARBA" id="ARBA00022598"/>
    </source>
</evidence>
<comment type="caution">
    <text evidence="13">The sequence shown here is derived from an EMBL/GenBank/DDBJ whole genome shotgun (WGS) entry which is preliminary data.</text>
</comment>
<dbReference type="FunFam" id="3.20.20.70:FF:000076">
    <property type="entry name" value="Nicotinate phosphoribosyltransferase"/>
    <property type="match status" value="1"/>
</dbReference>
<evidence type="ECO:0000259" key="10">
    <source>
        <dbReference type="Pfam" id="PF04095"/>
    </source>
</evidence>
<name>B9XDY3_PEDPL</name>
<dbReference type="Pfam" id="PF17767">
    <property type="entry name" value="NAPRTase_N"/>
    <property type="match status" value="1"/>
</dbReference>
<gene>
    <name evidence="13" type="ORF">Cflav_PD4537</name>
</gene>
<evidence type="ECO:0000256" key="3">
    <source>
        <dbReference type="ARBA" id="ARBA00013236"/>
    </source>
</evidence>
<dbReference type="AlphaFoldDB" id="B9XDY3"/>
<evidence type="ECO:0000256" key="2">
    <source>
        <dbReference type="ARBA" id="ARBA00010897"/>
    </source>
</evidence>
<comment type="function">
    <text evidence="9">Catalyzes the first step in the biosynthesis of NAD from nicotinic acid, the ATP-dependent synthesis of beta-nicotinate D-ribonucleotide from nicotinate and 5-phospho-D-ribose 1-phosphate.</text>
</comment>
<evidence type="ECO:0000259" key="11">
    <source>
        <dbReference type="Pfam" id="PF17767"/>
    </source>
</evidence>
<reference evidence="13 14" key="1">
    <citation type="journal article" date="2011" name="J. Bacteriol.">
        <title>Genome sequence of 'Pedosphaera parvula' Ellin514, an aerobic Verrucomicrobial isolate from pasture soil.</title>
        <authorList>
            <person name="Kant R."/>
            <person name="van Passel M.W."/>
            <person name="Sangwan P."/>
            <person name="Palva A."/>
            <person name="Lucas S."/>
            <person name="Copeland A."/>
            <person name="Lapidus A."/>
            <person name="Glavina Del Rio T."/>
            <person name="Dalin E."/>
            <person name="Tice H."/>
            <person name="Bruce D."/>
            <person name="Goodwin L."/>
            <person name="Pitluck S."/>
            <person name="Chertkov O."/>
            <person name="Larimer F.W."/>
            <person name="Land M.L."/>
            <person name="Hauser L."/>
            <person name="Brettin T.S."/>
            <person name="Detter J.C."/>
            <person name="Han S."/>
            <person name="de Vos W.M."/>
            <person name="Janssen P.H."/>
            <person name="Smidt H."/>
        </authorList>
    </citation>
    <scope>NUCLEOTIDE SEQUENCE [LARGE SCALE GENOMIC DNA]</scope>
    <source>
        <strain evidence="13 14">Ellin514</strain>
    </source>
</reference>
<dbReference type="InterPro" id="IPR040727">
    <property type="entry name" value="NAPRTase_N"/>
</dbReference>
<dbReference type="Gene3D" id="3.20.20.70">
    <property type="entry name" value="Aldolase class I"/>
    <property type="match status" value="1"/>
</dbReference>
<evidence type="ECO:0000313" key="14">
    <source>
        <dbReference type="Proteomes" id="UP000003688"/>
    </source>
</evidence>
<dbReference type="UniPathway" id="UPA00253">
    <property type="reaction ID" value="UER00457"/>
</dbReference>
<dbReference type="GO" id="GO:0047280">
    <property type="term" value="F:nicotinamide phosphoribosyltransferase activity"/>
    <property type="evidence" value="ECO:0007669"/>
    <property type="project" value="UniProtKB-ARBA"/>
</dbReference>
<keyword evidence="7 9" id="KW-0808">Transferase</keyword>
<evidence type="ECO:0000256" key="1">
    <source>
        <dbReference type="ARBA" id="ARBA00004952"/>
    </source>
</evidence>
<evidence type="ECO:0000256" key="7">
    <source>
        <dbReference type="ARBA" id="ARBA00022679"/>
    </source>
</evidence>
<dbReference type="PANTHER" id="PTHR11098:SF1">
    <property type="entry name" value="NICOTINATE PHOSPHORIBOSYLTRANSFERASE"/>
    <property type="match status" value="1"/>
</dbReference>
<dbReference type="NCBIfam" id="TIGR01513">
    <property type="entry name" value="NAPRTase_put"/>
    <property type="match status" value="1"/>
</dbReference>
<organism evidence="13 14">
    <name type="scientific">Pedosphaera parvula (strain Ellin514)</name>
    <dbReference type="NCBI Taxonomy" id="320771"/>
    <lineage>
        <taxon>Bacteria</taxon>
        <taxon>Pseudomonadati</taxon>
        <taxon>Verrucomicrobiota</taxon>
        <taxon>Pedosphaerae</taxon>
        <taxon>Pedosphaerales</taxon>
        <taxon>Pedosphaeraceae</taxon>
        <taxon>Pedosphaera</taxon>
    </lineage>
</organism>
<dbReference type="InterPro" id="IPR013785">
    <property type="entry name" value="Aldolase_TIM"/>
</dbReference>
<evidence type="ECO:0000256" key="4">
    <source>
        <dbReference type="ARBA" id="ARBA00022553"/>
    </source>
</evidence>
<comment type="similarity">
    <text evidence="2 9">Belongs to the NAPRTase family.</text>
</comment>
<dbReference type="Gene3D" id="3.20.140.10">
    <property type="entry name" value="nicotinate phosphoribosyltransferase"/>
    <property type="match status" value="1"/>
</dbReference>
<keyword evidence="4" id="KW-0597">Phosphoprotein</keyword>
<sequence>MKLEHVPLSAAGNNLVLLTDLYQLTMAYSYWKTGNAEREAVFHLSFRNNPFHGGFSVACGLAQAAEFIKAFKFSEGDLSYLAEMRGNDDKPLFETAFFDYLRNLRLACDLDAILEGTVVFGHEPLLRVRGPLLQCQLLETVLLNIINFQTLIATKAARVCLAAKGDPVIEFGLRRAQGNTGALIASRACYVGGCEGTSNVLAGRIYDIPVKGTHAHSWVMAFDDELTAFRAYAAAMPNNCIFLVDTYNSLEGIKNAIKVGLEMRQRGHEMIGIRLDSGDLAYLSIEARKLLDDAGFPNARILASNDLDEHIIASLKEQGSKVDIWGVGTKLVTAYDQPALGGVYKLSALRNAEGEWDYKLKLSEQVAKVSTPGIHQVRRFHNEDGFIGDVIYDCESPLPDEVVIVDPTDFIRRKHIPAGTPGEDLLQPIFRKGRLITDLPGIHDSRERTKAQLNALHPGIKRFVNPHDYPAGLELGLHELKTQLILKARGEA</sequence>
<evidence type="ECO:0000256" key="9">
    <source>
        <dbReference type="RuleBase" id="RU365100"/>
    </source>
</evidence>
<dbReference type="EC" id="6.3.4.21" evidence="3 9"/>
<protein>
    <recommendedName>
        <fullName evidence="3 9">Nicotinate phosphoribosyltransferase</fullName>
        <ecNumber evidence="3 9">6.3.4.21</ecNumber>
    </recommendedName>
</protein>
<dbReference type="InterPro" id="IPR041619">
    <property type="entry name" value="NAPRTase_C"/>
</dbReference>
<dbReference type="NCBIfam" id="NF006695">
    <property type="entry name" value="PRK09243.1-2"/>
    <property type="match status" value="1"/>
</dbReference>
<keyword evidence="6 9" id="KW-0662">Pyridine nucleotide biosynthesis</keyword>
<dbReference type="GO" id="GO:0005829">
    <property type="term" value="C:cytosol"/>
    <property type="evidence" value="ECO:0007669"/>
    <property type="project" value="TreeGrafter"/>
</dbReference>
<dbReference type="RefSeq" id="WP_007414031.1">
    <property type="nucleotide sequence ID" value="NZ_ABOX02000007.1"/>
</dbReference>
<dbReference type="CDD" id="cd01570">
    <property type="entry name" value="NAPRTase_A"/>
    <property type="match status" value="1"/>
</dbReference>
<dbReference type="InterPro" id="IPR041525">
    <property type="entry name" value="N/Namide_PRibTrfase"/>
</dbReference>
<comment type="PTM">
    <text evidence="9">Transiently phosphorylated on a His residue during the reaction cycle. Phosphorylation strongly increases the affinity for substrates and increases the rate of nicotinate D-ribonucleotide production. Dephosphorylation regenerates the low-affinity form of the enzyme, leading to product release.</text>
</comment>
<evidence type="ECO:0000256" key="6">
    <source>
        <dbReference type="ARBA" id="ARBA00022642"/>
    </source>
</evidence>
<evidence type="ECO:0000259" key="12">
    <source>
        <dbReference type="Pfam" id="PF17956"/>
    </source>
</evidence>
<keyword evidence="14" id="KW-1185">Reference proteome</keyword>
<evidence type="ECO:0000313" key="13">
    <source>
        <dbReference type="EMBL" id="EEF61874.1"/>
    </source>
</evidence>
<dbReference type="NCBIfam" id="NF009131">
    <property type="entry name" value="PRK12484.1"/>
    <property type="match status" value="1"/>
</dbReference>
<feature type="domain" description="Nicotinate phosphoribosyltransferase N-terminal" evidence="11">
    <location>
        <begin position="17"/>
        <end position="147"/>
    </location>
</feature>
<proteinExistence type="inferred from homology"/>
<dbReference type="STRING" id="320771.Cflav_PD4537"/>
<dbReference type="PIRSF" id="PIRSF000484">
    <property type="entry name" value="NAPRT"/>
    <property type="match status" value="1"/>
</dbReference>
<dbReference type="EMBL" id="ABOX02000007">
    <property type="protein sequence ID" value="EEF61874.1"/>
    <property type="molecule type" value="Genomic_DNA"/>
</dbReference>
<comment type="pathway">
    <text evidence="1 9">Cofactor biosynthesis; NAD(+) biosynthesis; nicotinate D-ribonucleotide from nicotinate: step 1/1.</text>
</comment>
<dbReference type="InterPro" id="IPR036068">
    <property type="entry name" value="Nicotinate_pribotase-like_C"/>
</dbReference>